<sequence>VELVLTEGKKREIKRMFRDRYGYSLLLTDYCLLFLSSPLTIQIGVISFP</sequence>
<evidence type="ECO:0000313" key="2">
    <source>
        <dbReference type="EMBL" id="GAI84609.1"/>
    </source>
</evidence>
<keyword evidence="1" id="KW-0472">Membrane</keyword>
<keyword evidence="1" id="KW-1133">Transmembrane helix</keyword>
<dbReference type="EMBL" id="BARW01012491">
    <property type="protein sequence ID" value="GAI84609.1"/>
    <property type="molecule type" value="Genomic_DNA"/>
</dbReference>
<protein>
    <submittedName>
        <fullName evidence="2">Uncharacterized protein</fullName>
    </submittedName>
</protein>
<name>X1TX59_9ZZZZ</name>
<dbReference type="AlphaFoldDB" id="X1TX59"/>
<feature type="non-terminal residue" evidence="2">
    <location>
        <position position="1"/>
    </location>
</feature>
<gene>
    <name evidence="2" type="ORF">S12H4_23492</name>
</gene>
<evidence type="ECO:0000256" key="1">
    <source>
        <dbReference type="SAM" id="Phobius"/>
    </source>
</evidence>
<comment type="caution">
    <text evidence="2">The sequence shown here is derived from an EMBL/GenBank/DDBJ whole genome shotgun (WGS) entry which is preliminary data.</text>
</comment>
<feature type="transmembrane region" description="Helical" evidence="1">
    <location>
        <begin position="21"/>
        <end position="48"/>
    </location>
</feature>
<reference evidence="2" key="1">
    <citation type="journal article" date="2014" name="Front. Microbiol.">
        <title>High frequency of phylogenetically diverse reductive dehalogenase-homologous genes in deep subseafloor sedimentary metagenomes.</title>
        <authorList>
            <person name="Kawai M."/>
            <person name="Futagami T."/>
            <person name="Toyoda A."/>
            <person name="Takaki Y."/>
            <person name="Nishi S."/>
            <person name="Hori S."/>
            <person name="Arai W."/>
            <person name="Tsubouchi T."/>
            <person name="Morono Y."/>
            <person name="Uchiyama I."/>
            <person name="Ito T."/>
            <person name="Fujiyama A."/>
            <person name="Inagaki F."/>
            <person name="Takami H."/>
        </authorList>
    </citation>
    <scope>NUCLEOTIDE SEQUENCE</scope>
    <source>
        <strain evidence="2">Expedition CK06-06</strain>
    </source>
</reference>
<organism evidence="2">
    <name type="scientific">marine sediment metagenome</name>
    <dbReference type="NCBI Taxonomy" id="412755"/>
    <lineage>
        <taxon>unclassified sequences</taxon>
        <taxon>metagenomes</taxon>
        <taxon>ecological metagenomes</taxon>
    </lineage>
</organism>
<keyword evidence="1" id="KW-0812">Transmembrane</keyword>
<accession>X1TX59</accession>
<proteinExistence type="predicted"/>